<sequence>MAGVPPQAVSKWESGGSPDVDLLPVLADFFGVSIDILFGRNVTQTGPVEFGIMKSIISLPRVYRMSLL</sequence>
<organism evidence="2 3">
    <name type="scientific">Paenibacillus hemerocallicola</name>
    <dbReference type="NCBI Taxonomy" id="1172614"/>
    <lineage>
        <taxon>Bacteria</taxon>
        <taxon>Bacillati</taxon>
        <taxon>Bacillota</taxon>
        <taxon>Bacilli</taxon>
        <taxon>Bacillales</taxon>
        <taxon>Paenibacillaceae</taxon>
        <taxon>Paenibacillus</taxon>
    </lineage>
</organism>
<protein>
    <submittedName>
        <fullName evidence="2">Helix-turn-helix transcriptional regulator</fullName>
    </submittedName>
</protein>
<dbReference type="GO" id="GO:0003677">
    <property type="term" value="F:DNA binding"/>
    <property type="evidence" value="ECO:0007669"/>
    <property type="project" value="InterPro"/>
</dbReference>
<accession>A0A5C4SX73</accession>
<dbReference type="OrthoDB" id="9804312at2"/>
<feature type="domain" description="HTH cro/C1-type" evidence="1">
    <location>
        <begin position="1"/>
        <end position="37"/>
    </location>
</feature>
<dbReference type="Gene3D" id="1.10.260.40">
    <property type="entry name" value="lambda repressor-like DNA-binding domains"/>
    <property type="match status" value="1"/>
</dbReference>
<evidence type="ECO:0000313" key="3">
    <source>
        <dbReference type="Proteomes" id="UP000307943"/>
    </source>
</evidence>
<dbReference type="InterPro" id="IPR001387">
    <property type="entry name" value="Cro/C1-type_HTH"/>
</dbReference>
<gene>
    <name evidence="2" type="ORF">FE784_40275</name>
</gene>
<dbReference type="PROSITE" id="PS50943">
    <property type="entry name" value="HTH_CROC1"/>
    <property type="match status" value="1"/>
</dbReference>
<dbReference type="SUPFAM" id="SSF47413">
    <property type="entry name" value="lambda repressor-like DNA-binding domains"/>
    <property type="match status" value="1"/>
</dbReference>
<name>A0A5C4SX73_9BACL</name>
<keyword evidence="3" id="KW-1185">Reference proteome</keyword>
<proteinExistence type="predicted"/>
<dbReference type="EMBL" id="VDCQ01000136">
    <property type="protein sequence ID" value="TNJ53764.1"/>
    <property type="molecule type" value="Genomic_DNA"/>
</dbReference>
<dbReference type="InterPro" id="IPR010982">
    <property type="entry name" value="Lambda_DNA-bd_dom_sf"/>
</dbReference>
<dbReference type="Pfam" id="PF01381">
    <property type="entry name" value="HTH_3"/>
    <property type="match status" value="1"/>
</dbReference>
<evidence type="ECO:0000313" key="2">
    <source>
        <dbReference type="EMBL" id="TNJ53764.1"/>
    </source>
</evidence>
<dbReference type="Proteomes" id="UP000307943">
    <property type="component" value="Unassembled WGS sequence"/>
</dbReference>
<reference evidence="2 3" key="1">
    <citation type="submission" date="2019-05" db="EMBL/GenBank/DDBJ databases">
        <title>We sequenced the genome of Paenibacillus hemerocallicola KCTC 33185 for further insight into its adaptation and study the phylogeny of Paenibacillus.</title>
        <authorList>
            <person name="Narsing Rao M.P."/>
        </authorList>
    </citation>
    <scope>NUCLEOTIDE SEQUENCE [LARGE SCALE GENOMIC DNA]</scope>
    <source>
        <strain evidence="2 3">KCTC 33185</strain>
    </source>
</reference>
<evidence type="ECO:0000259" key="1">
    <source>
        <dbReference type="PROSITE" id="PS50943"/>
    </source>
</evidence>
<comment type="caution">
    <text evidence="2">The sequence shown here is derived from an EMBL/GenBank/DDBJ whole genome shotgun (WGS) entry which is preliminary data.</text>
</comment>
<dbReference type="CDD" id="cd00093">
    <property type="entry name" value="HTH_XRE"/>
    <property type="match status" value="1"/>
</dbReference>
<dbReference type="AlphaFoldDB" id="A0A5C4SX73"/>